<accession>Q217L0</accession>
<proteinExistence type="predicted"/>
<dbReference type="PANTHER" id="PTHR30055">
    <property type="entry name" value="HTH-TYPE TRANSCRIPTIONAL REGULATOR RUTR"/>
    <property type="match status" value="1"/>
</dbReference>
<dbReference type="KEGG" id="rpc:RPC_1869"/>
<protein>
    <submittedName>
        <fullName evidence="5">Transcriptional regulator, TetR family</fullName>
    </submittedName>
</protein>
<dbReference type="STRING" id="316056.RPC_1869"/>
<dbReference type="InterPro" id="IPR009057">
    <property type="entry name" value="Homeodomain-like_sf"/>
</dbReference>
<evidence type="ECO:0000259" key="4">
    <source>
        <dbReference type="PROSITE" id="PS50977"/>
    </source>
</evidence>
<dbReference type="GO" id="GO:0003700">
    <property type="term" value="F:DNA-binding transcription factor activity"/>
    <property type="evidence" value="ECO:0007669"/>
    <property type="project" value="TreeGrafter"/>
</dbReference>
<dbReference type="PANTHER" id="PTHR30055:SF223">
    <property type="entry name" value="HTH-TYPE TRANSCRIPTIONAL REGULATOR UIDR"/>
    <property type="match status" value="1"/>
</dbReference>
<sequence>MRSPPHALDKPRQRGRPKLMPDDAQRRLIADCAQELFLEKGYGRTTTDEVAARCRISKHTLYRLFPGKPALFAAIVELHRQAMLALPGDYDGLPLDRALERIFMIDIDPQADKQRVALLRLVMLEAHQSPELGEIIRRHGADKSRAELANWLALQAKSGVLVIDDPDSAARILMDMIFGAIAFKAIDNLSWPGDEDRNAHIRRCIAVFLNGVRPR</sequence>
<dbReference type="EMBL" id="CP000301">
    <property type="protein sequence ID" value="ABD87426.1"/>
    <property type="molecule type" value="Genomic_DNA"/>
</dbReference>
<dbReference type="AlphaFoldDB" id="Q217L0"/>
<dbReference type="Pfam" id="PF14246">
    <property type="entry name" value="TetR_C_7"/>
    <property type="match status" value="1"/>
</dbReference>
<reference evidence="5" key="1">
    <citation type="submission" date="2006-03" db="EMBL/GenBank/DDBJ databases">
        <title>Complete sequence of Rhodopseudomonas palustris BisB18.</title>
        <authorList>
            <consortium name="US DOE Joint Genome Institute"/>
            <person name="Copeland A."/>
            <person name="Lucas S."/>
            <person name="Lapidus A."/>
            <person name="Barry K."/>
            <person name="Detter J.C."/>
            <person name="Glavina del Rio T."/>
            <person name="Hammon N."/>
            <person name="Israni S."/>
            <person name="Dalin E."/>
            <person name="Tice H."/>
            <person name="Pitluck S."/>
            <person name="Chain P."/>
            <person name="Malfatti S."/>
            <person name="Shin M."/>
            <person name="Vergez L."/>
            <person name="Schmutz J."/>
            <person name="Larimer F."/>
            <person name="Land M."/>
            <person name="Hauser L."/>
            <person name="Pelletier D.A."/>
            <person name="Kyrpides N."/>
            <person name="Anderson I."/>
            <person name="Oda Y."/>
            <person name="Harwood C.S."/>
            <person name="Richardson P."/>
        </authorList>
    </citation>
    <scope>NUCLEOTIDE SEQUENCE [LARGE SCALE GENOMIC DNA]</scope>
    <source>
        <strain evidence="5">BisB18</strain>
    </source>
</reference>
<dbReference type="PRINTS" id="PR00455">
    <property type="entry name" value="HTHTETR"/>
</dbReference>
<dbReference type="RefSeq" id="WP_011472330.1">
    <property type="nucleotide sequence ID" value="NC_007925.1"/>
</dbReference>
<dbReference type="GO" id="GO:0000976">
    <property type="term" value="F:transcription cis-regulatory region binding"/>
    <property type="evidence" value="ECO:0007669"/>
    <property type="project" value="TreeGrafter"/>
</dbReference>
<dbReference type="PROSITE" id="PS50977">
    <property type="entry name" value="HTH_TETR_2"/>
    <property type="match status" value="1"/>
</dbReference>
<dbReference type="InterPro" id="IPR039536">
    <property type="entry name" value="TetR_C_Proteobacteria"/>
</dbReference>
<gene>
    <name evidence="5" type="ordered locus">RPC_1869</name>
</gene>
<dbReference type="Pfam" id="PF00440">
    <property type="entry name" value="TetR_N"/>
    <property type="match status" value="1"/>
</dbReference>
<evidence type="ECO:0000256" key="1">
    <source>
        <dbReference type="ARBA" id="ARBA00023125"/>
    </source>
</evidence>
<dbReference type="Gene3D" id="1.10.357.10">
    <property type="entry name" value="Tetracycline Repressor, domain 2"/>
    <property type="match status" value="1"/>
</dbReference>
<keyword evidence="1 2" id="KW-0238">DNA-binding</keyword>
<dbReference type="eggNOG" id="COG1309">
    <property type="taxonomic scope" value="Bacteria"/>
</dbReference>
<evidence type="ECO:0000256" key="2">
    <source>
        <dbReference type="PROSITE-ProRule" id="PRU00335"/>
    </source>
</evidence>
<feature type="DNA-binding region" description="H-T-H motif" evidence="2">
    <location>
        <begin position="46"/>
        <end position="65"/>
    </location>
</feature>
<feature type="region of interest" description="Disordered" evidence="3">
    <location>
        <begin position="1"/>
        <end position="21"/>
    </location>
</feature>
<dbReference type="InterPro" id="IPR050109">
    <property type="entry name" value="HTH-type_TetR-like_transc_reg"/>
</dbReference>
<evidence type="ECO:0000313" key="5">
    <source>
        <dbReference type="EMBL" id="ABD87426.1"/>
    </source>
</evidence>
<name>Q217L0_RHOPB</name>
<organism evidence="5">
    <name type="scientific">Rhodopseudomonas palustris (strain BisB18)</name>
    <dbReference type="NCBI Taxonomy" id="316056"/>
    <lineage>
        <taxon>Bacteria</taxon>
        <taxon>Pseudomonadati</taxon>
        <taxon>Pseudomonadota</taxon>
        <taxon>Alphaproteobacteria</taxon>
        <taxon>Hyphomicrobiales</taxon>
        <taxon>Nitrobacteraceae</taxon>
        <taxon>Rhodopseudomonas</taxon>
    </lineage>
</organism>
<dbReference type="SUPFAM" id="SSF46689">
    <property type="entry name" value="Homeodomain-like"/>
    <property type="match status" value="1"/>
</dbReference>
<dbReference type="SUPFAM" id="SSF48498">
    <property type="entry name" value="Tetracyclin repressor-like, C-terminal domain"/>
    <property type="match status" value="1"/>
</dbReference>
<dbReference type="InterPro" id="IPR036271">
    <property type="entry name" value="Tet_transcr_reg_TetR-rel_C_sf"/>
</dbReference>
<dbReference type="InterPro" id="IPR001647">
    <property type="entry name" value="HTH_TetR"/>
</dbReference>
<dbReference type="HOGENOM" id="CLU_069356_27_4_5"/>
<feature type="domain" description="HTH tetR-type" evidence="4">
    <location>
        <begin position="23"/>
        <end position="83"/>
    </location>
</feature>
<evidence type="ECO:0000256" key="3">
    <source>
        <dbReference type="SAM" id="MobiDB-lite"/>
    </source>
</evidence>